<evidence type="ECO:0000313" key="6">
    <source>
        <dbReference type="EMBL" id="KAB5590364.1"/>
    </source>
</evidence>
<dbReference type="GO" id="GO:0000118">
    <property type="term" value="C:histone deacetylase complex"/>
    <property type="evidence" value="ECO:0007669"/>
    <property type="project" value="TreeGrafter"/>
</dbReference>
<dbReference type="Pfam" id="PF02671">
    <property type="entry name" value="PAH"/>
    <property type="match status" value="2"/>
</dbReference>
<dbReference type="GO" id="GO:0000122">
    <property type="term" value="P:negative regulation of transcription by RNA polymerase II"/>
    <property type="evidence" value="ECO:0007669"/>
    <property type="project" value="TreeGrafter"/>
</dbReference>
<name>A0A5N5QFC5_9AGAM</name>
<proteinExistence type="predicted"/>
<dbReference type="InterPro" id="IPR036600">
    <property type="entry name" value="PAH_sf"/>
</dbReference>
<evidence type="ECO:0000256" key="1">
    <source>
        <dbReference type="ARBA" id="ARBA00004123"/>
    </source>
</evidence>
<reference evidence="6 7" key="1">
    <citation type="journal article" date="2019" name="Fungal Biol. Biotechnol.">
        <title>Draft genome sequence of fastidious pathogen Ceratobasidium theobromae, which causes vascular-streak dieback in Theobroma cacao.</title>
        <authorList>
            <person name="Ali S.S."/>
            <person name="Asman A."/>
            <person name="Shao J."/>
            <person name="Firmansyah A.P."/>
            <person name="Susilo A.W."/>
            <person name="Rosmana A."/>
            <person name="McMahon P."/>
            <person name="Junaid M."/>
            <person name="Guest D."/>
            <person name="Kheng T.Y."/>
            <person name="Meinhardt L.W."/>
            <person name="Bailey B.A."/>
        </authorList>
    </citation>
    <scope>NUCLEOTIDE SEQUENCE [LARGE SCALE GENOMIC DNA]</scope>
    <source>
        <strain evidence="6 7">CT2</strain>
    </source>
</reference>
<protein>
    <submittedName>
        <fullName evidence="6">Uncharacterized protein</fullName>
    </submittedName>
</protein>
<dbReference type="SUPFAM" id="SSF47762">
    <property type="entry name" value="PAH2 domain"/>
    <property type="match status" value="2"/>
</dbReference>
<comment type="subcellular location">
    <subcellularLocation>
        <location evidence="1 4">Nucleus</location>
    </subcellularLocation>
</comment>
<dbReference type="PANTHER" id="PTHR12346">
    <property type="entry name" value="SIN3B-RELATED"/>
    <property type="match status" value="1"/>
</dbReference>
<organism evidence="6 7">
    <name type="scientific">Ceratobasidium theobromae</name>
    <dbReference type="NCBI Taxonomy" id="1582974"/>
    <lineage>
        <taxon>Eukaryota</taxon>
        <taxon>Fungi</taxon>
        <taxon>Dikarya</taxon>
        <taxon>Basidiomycota</taxon>
        <taxon>Agaricomycotina</taxon>
        <taxon>Agaricomycetes</taxon>
        <taxon>Cantharellales</taxon>
        <taxon>Ceratobasidiaceae</taxon>
        <taxon>Ceratobasidium</taxon>
    </lineage>
</organism>
<keyword evidence="3 4" id="KW-0539">Nucleus</keyword>
<dbReference type="GO" id="GO:0003714">
    <property type="term" value="F:transcription corepressor activity"/>
    <property type="evidence" value="ECO:0007669"/>
    <property type="project" value="InterPro"/>
</dbReference>
<dbReference type="PROSITE" id="PS51477">
    <property type="entry name" value="PAH"/>
    <property type="match status" value="2"/>
</dbReference>
<dbReference type="InterPro" id="IPR039774">
    <property type="entry name" value="Sin3-like"/>
</dbReference>
<evidence type="ECO:0000313" key="7">
    <source>
        <dbReference type="Proteomes" id="UP000383932"/>
    </source>
</evidence>
<dbReference type="InterPro" id="IPR003822">
    <property type="entry name" value="PAH"/>
</dbReference>
<feature type="region of interest" description="Disordered" evidence="5">
    <location>
        <begin position="156"/>
        <end position="188"/>
    </location>
</feature>
<dbReference type="OrthoDB" id="10265969at2759"/>
<dbReference type="Gene3D" id="1.20.1160.11">
    <property type="entry name" value="Paired amphipathic helix"/>
    <property type="match status" value="2"/>
</dbReference>
<evidence type="ECO:0000256" key="2">
    <source>
        <dbReference type="ARBA" id="ARBA00022491"/>
    </source>
</evidence>
<evidence type="ECO:0000256" key="3">
    <source>
        <dbReference type="ARBA" id="ARBA00023242"/>
    </source>
</evidence>
<dbReference type="Proteomes" id="UP000383932">
    <property type="component" value="Unassembled WGS sequence"/>
</dbReference>
<dbReference type="EMBL" id="SSOP01000175">
    <property type="protein sequence ID" value="KAB5590364.1"/>
    <property type="molecule type" value="Genomic_DNA"/>
</dbReference>
<feature type="compositionally biased region" description="Low complexity" evidence="5">
    <location>
        <begin position="158"/>
        <end position="173"/>
    </location>
</feature>
<keyword evidence="2" id="KW-0678">Repressor</keyword>
<accession>A0A5N5QFC5</accession>
<evidence type="ECO:0000256" key="4">
    <source>
        <dbReference type="PROSITE-ProRule" id="PRU00810"/>
    </source>
</evidence>
<dbReference type="GO" id="GO:0000785">
    <property type="term" value="C:chromatin"/>
    <property type="evidence" value="ECO:0007669"/>
    <property type="project" value="TreeGrafter"/>
</dbReference>
<dbReference type="AlphaFoldDB" id="A0A5N5QFC5"/>
<comment type="caution">
    <text evidence="6">The sequence shown here is derived from an EMBL/GenBank/DDBJ whole genome shotgun (WGS) entry which is preliminary data.</text>
</comment>
<dbReference type="PANTHER" id="PTHR12346:SF0">
    <property type="entry name" value="SIN3A, ISOFORM G"/>
    <property type="match status" value="1"/>
</dbReference>
<sequence length="216" mass="24209">MQYDLVLDFISTVRHAFASEPWVFDAFVVVLAEYRKQQIDIDDLMTHMRAIFSSHEDLFDQFCRFLPVQDHPSPSALDFVSFVKARCLSTRPEIYHGFLALLTEVDRGQLAVPEMYTKTCALFQQDPELLSEFECFFRGEWSDDFSDLGDSCEEADAEASASVQSSPSPSVESFAGVQTPVDSGSPLPHTLNLKNLSVTSYESRPQGVSVAGEWNS</sequence>
<gene>
    <name evidence="6" type="ORF">CTheo_6195</name>
</gene>
<keyword evidence="7" id="KW-1185">Reference proteome</keyword>
<evidence type="ECO:0000256" key="5">
    <source>
        <dbReference type="SAM" id="MobiDB-lite"/>
    </source>
</evidence>